<name>A0A3B0XA13_9ZZZZ</name>
<evidence type="ECO:0000313" key="1">
    <source>
        <dbReference type="EMBL" id="VAW52794.1"/>
    </source>
</evidence>
<proteinExistence type="predicted"/>
<dbReference type="EMBL" id="UOFD01000052">
    <property type="protein sequence ID" value="VAW52794.1"/>
    <property type="molecule type" value="Genomic_DNA"/>
</dbReference>
<dbReference type="Gene3D" id="1.25.40.10">
    <property type="entry name" value="Tetratricopeptide repeat domain"/>
    <property type="match status" value="1"/>
</dbReference>
<dbReference type="SUPFAM" id="SSF48452">
    <property type="entry name" value="TPR-like"/>
    <property type="match status" value="1"/>
</dbReference>
<reference evidence="1" key="1">
    <citation type="submission" date="2018-06" db="EMBL/GenBank/DDBJ databases">
        <authorList>
            <person name="Zhirakovskaya E."/>
        </authorList>
    </citation>
    <scope>NUCLEOTIDE SEQUENCE</scope>
</reference>
<gene>
    <name evidence="1" type="ORF">MNBD_GAMMA06-1112</name>
</gene>
<sequence length="439" mass="49237">MNYFTLKPPLSFLLIGLLANLLFVFPALAKENLVDIVEANEPMSDDKAQKIFNLAMTERDSGKVYDAIEKFEYILSRRPSLNRARLELAVSYHRASQYDKALSEFQTVLDDPKTPEKVRLAILAYLGQLTSDELKPQTEHSFSYYTKVGALYNSNINFAPLRGTDTIPGGQDTASSGLDTFLSASHRYKDKKPFDAVGAATNFEWQSQISWTGNNYTRNSDFSLNIISASTGPAFISTGRWNGAISLQVDQIYFGGSALGTFVSLNPLLAFDLGDYQGITLELSYTDNNFSRPEDEGRDGSSVLAGAAYSTLLSGTNDGLELGFRLTNQSADDDQFGYKSTEIYFGGFMTFAKANNIYLNLNFEQYDYAAADQLASTPPTVRDEIESRYIFGYNYNFSDGFLQGWTLDTHFSYTRNNSNIDFYNYERKIFAVNLARYFI</sequence>
<dbReference type="InterPro" id="IPR011990">
    <property type="entry name" value="TPR-like_helical_dom_sf"/>
</dbReference>
<organism evidence="1">
    <name type="scientific">hydrothermal vent metagenome</name>
    <dbReference type="NCBI Taxonomy" id="652676"/>
    <lineage>
        <taxon>unclassified sequences</taxon>
        <taxon>metagenomes</taxon>
        <taxon>ecological metagenomes</taxon>
    </lineage>
</organism>
<dbReference type="AlphaFoldDB" id="A0A3B0XA13"/>
<accession>A0A3B0XA13</accession>
<protein>
    <submittedName>
        <fullName evidence="1">Uncharacterized protein</fullName>
    </submittedName>
</protein>